<dbReference type="Pfam" id="PF03755">
    <property type="entry name" value="YicC-like_N"/>
    <property type="match status" value="1"/>
</dbReference>
<dbReference type="AlphaFoldDB" id="H6L641"/>
<dbReference type="KEGG" id="sgn:SGRA_3885"/>
<feature type="domain" description="Endoribonuclease YicC-like N-terminal" evidence="6">
    <location>
        <begin position="1"/>
        <end position="149"/>
    </location>
</feature>
<reference evidence="8 9" key="1">
    <citation type="journal article" date="2012" name="Stand. Genomic Sci.">
        <title>Complete genome sequencing and analysis of Saprospira grandis str. Lewin, a predatory marine bacterium.</title>
        <authorList>
            <person name="Saw J.H."/>
            <person name="Yuryev A."/>
            <person name="Kanbe M."/>
            <person name="Hou S."/>
            <person name="Young A.G."/>
            <person name="Aizawa S."/>
            <person name="Alam M."/>
        </authorList>
    </citation>
    <scope>NUCLEOTIDE SEQUENCE [LARGE SCALE GENOMIC DNA]</scope>
    <source>
        <strain evidence="8 9">Lewin</strain>
    </source>
</reference>
<organism evidence="8 9">
    <name type="scientific">Saprospira grandis (strain Lewin)</name>
    <dbReference type="NCBI Taxonomy" id="984262"/>
    <lineage>
        <taxon>Bacteria</taxon>
        <taxon>Pseudomonadati</taxon>
        <taxon>Bacteroidota</taxon>
        <taxon>Saprospiria</taxon>
        <taxon>Saprospirales</taxon>
        <taxon>Saprospiraceae</taxon>
        <taxon>Saprospira</taxon>
    </lineage>
</organism>
<dbReference type="STRING" id="984262.SGRA_3885"/>
<dbReference type="Proteomes" id="UP000007519">
    <property type="component" value="Chromosome"/>
</dbReference>
<accession>H6L641</accession>
<dbReference type="OrthoDB" id="9771229at2"/>
<dbReference type="PANTHER" id="PTHR30636:SF3">
    <property type="entry name" value="UPF0701 PROTEIN YICC"/>
    <property type="match status" value="1"/>
</dbReference>
<comment type="cofactor">
    <cofactor evidence="1">
        <name>a divalent metal cation</name>
        <dbReference type="ChEBI" id="CHEBI:60240"/>
    </cofactor>
</comment>
<evidence type="ECO:0000313" key="8">
    <source>
        <dbReference type="EMBL" id="AFC26601.1"/>
    </source>
</evidence>
<proteinExistence type="inferred from homology"/>
<feature type="domain" description="Endoribonuclease YicC-like C-terminal" evidence="7">
    <location>
        <begin position="168"/>
        <end position="286"/>
    </location>
</feature>
<keyword evidence="3" id="KW-0255">Endonuclease</keyword>
<dbReference type="NCBIfam" id="TIGR00255">
    <property type="entry name" value="YicC/YloC family endoribonuclease"/>
    <property type="match status" value="1"/>
</dbReference>
<evidence type="ECO:0000256" key="2">
    <source>
        <dbReference type="ARBA" id="ARBA00022722"/>
    </source>
</evidence>
<keyword evidence="2" id="KW-0540">Nuclease</keyword>
<evidence type="ECO:0000259" key="7">
    <source>
        <dbReference type="Pfam" id="PF08340"/>
    </source>
</evidence>
<evidence type="ECO:0000256" key="1">
    <source>
        <dbReference type="ARBA" id="ARBA00001968"/>
    </source>
</evidence>
<evidence type="ECO:0000256" key="3">
    <source>
        <dbReference type="ARBA" id="ARBA00022759"/>
    </source>
</evidence>
<dbReference type="GO" id="GO:0004521">
    <property type="term" value="F:RNA endonuclease activity"/>
    <property type="evidence" value="ECO:0007669"/>
    <property type="project" value="InterPro"/>
</dbReference>
<evidence type="ECO:0000256" key="5">
    <source>
        <dbReference type="ARBA" id="ARBA00035648"/>
    </source>
</evidence>
<dbReference type="InterPro" id="IPR005229">
    <property type="entry name" value="YicC/YloC-like"/>
</dbReference>
<dbReference type="InterPro" id="IPR013551">
    <property type="entry name" value="YicC-like_C"/>
</dbReference>
<comment type="similarity">
    <text evidence="5">Belongs to the YicC/YloC family.</text>
</comment>
<dbReference type="EMBL" id="CP002831">
    <property type="protein sequence ID" value="AFC26601.1"/>
    <property type="molecule type" value="Genomic_DNA"/>
</dbReference>
<name>H6L641_SAPGL</name>
<dbReference type="eggNOG" id="COG1561">
    <property type="taxonomic scope" value="Bacteria"/>
</dbReference>
<keyword evidence="4" id="KW-0378">Hydrolase</keyword>
<evidence type="ECO:0000313" key="9">
    <source>
        <dbReference type="Proteomes" id="UP000007519"/>
    </source>
</evidence>
<evidence type="ECO:0000256" key="4">
    <source>
        <dbReference type="ARBA" id="ARBA00022801"/>
    </source>
</evidence>
<dbReference type="PANTHER" id="PTHR30636">
    <property type="entry name" value="UPF0701 PROTEIN YICC"/>
    <property type="match status" value="1"/>
</dbReference>
<gene>
    <name evidence="8" type="ordered locus">SGRA_3885</name>
</gene>
<dbReference type="Pfam" id="PF08340">
    <property type="entry name" value="YicC-like_C"/>
    <property type="match status" value="1"/>
</dbReference>
<protein>
    <recommendedName>
        <fullName evidence="10">YicC family protein</fullName>
    </recommendedName>
</protein>
<dbReference type="InterPro" id="IPR013527">
    <property type="entry name" value="YicC-like_N"/>
</dbReference>
<evidence type="ECO:0000259" key="6">
    <source>
        <dbReference type="Pfam" id="PF03755"/>
    </source>
</evidence>
<evidence type="ECO:0008006" key="10">
    <source>
        <dbReference type="Google" id="ProtNLM"/>
    </source>
</evidence>
<dbReference type="GO" id="GO:0016787">
    <property type="term" value="F:hydrolase activity"/>
    <property type="evidence" value="ECO:0007669"/>
    <property type="project" value="UniProtKB-KW"/>
</dbReference>
<keyword evidence="9" id="KW-1185">Reference proteome</keyword>
<dbReference type="HOGENOM" id="CLU_076609_1_0_10"/>
<sequence length="287" mass="32952">MTGYGRGQKEGNKGHYLVEIRAVNSKGCDLRLRLPLQFQAKEMELRRLLQQRLGRGKIDFSLQLSHAEKSDYRIDEGAFMAYAEQLKSLGAELEVPPGDLLYTVSRLPAVVVPNEDSLSEESWAELLAAVELAIAQFNSFRAEEGLAMQKDLLGRLEEIEALLQELPKHEEERLQNVRERLHNNLDSISLKKELDENRFEQELLYYLDKLDISEEKVRLAQHCQYFKEVLLAKKPAQKGKKLNFINQEMGREINTLGSKANHAPIQRLVIQMKEEADKIKEQLANVL</sequence>